<dbReference type="PROSITE" id="PS51257">
    <property type="entry name" value="PROKAR_LIPOPROTEIN"/>
    <property type="match status" value="1"/>
</dbReference>
<dbReference type="RefSeq" id="WP_317701435.1">
    <property type="nucleotide sequence ID" value="NZ_CP136921.1"/>
</dbReference>
<protein>
    <recommendedName>
        <fullName evidence="4">Lipoprotein</fullName>
    </recommendedName>
</protein>
<feature type="chain" id="PRO_5047352828" description="Lipoprotein" evidence="1">
    <location>
        <begin position="24"/>
        <end position="128"/>
    </location>
</feature>
<keyword evidence="3" id="KW-1185">Reference proteome</keyword>
<gene>
    <name evidence="2" type="ORF">P4826_16420</name>
</gene>
<evidence type="ECO:0008006" key="4">
    <source>
        <dbReference type="Google" id="ProtNLM"/>
    </source>
</evidence>
<name>A0ABZ0J1A6_9BURK</name>
<evidence type="ECO:0000256" key="1">
    <source>
        <dbReference type="SAM" id="SignalP"/>
    </source>
</evidence>
<dbReference type="EMBL" id="CP136921">
    <property type="protein sequence ID" value="WOO31966.1"/>
    <property type="molecule type" value="Genomic_DNA"/>
</dbReference>
<organism evidence="2 3">
    <name type="scientific">Diaphorobacter limosus</name>
    <dbReference type="NCBI Taxonomy" id="3036128"/>
    <lineage>
        <taxon>Bacteria</taxon>
        <taxon>Pseudomonadati</taxon>
        <taxon>Pseudomonadota</taxon>
        <taxon>Betaproteobacteria</taxon>
        <taxon>Burkholderiales</taxon>
        <taxon>Comamonadaceae</taxon>
        <taxon>Diaphorobacter</taxon>
    </lineage>
</organism>
<feature type="signal peptide" evidence="1">
    <location>
        <begin position="1"/>
        <end position="23"/>
    </location>
</feature>
<proteinExistence type="predicted"/>
<evidence type="ECO:0000313" key="2">
    <source>
        <dbReference type="EMBL" id="WOO31966.1"/>
    </source>
</evidence>
<evidence type="ECO:0000313" key="3">
    <source>
        <dbReference type="Proteomes" id="UP001303211"/>
    </source>
</evidence>
<sequence length="128" mass="13548">MNTITRLSAPLLPLLLTACAATAPPARDFPAGVRTPSAAELAALLRGKSTRTPMPDGSTVRADYAAEGNHLTIYAAGRSDTGTWLAEDGRVCFEFKVFRSACNDIRLAGQDIYAKRANGDVVPVTVGR</sequence>
<accession>A0ABZ0J1A6</accession>
<reference evidence="2 3" key="1">
    <citation type="submission" date="2023-03" db="EMBL/GenBank/DDBJ databases">
        <title>Diaphorobacter basophil sp. nov., isolated from a sewage-treatment plant.</title>
        <authorList>
            <person name="Yang K."/>
        </authorList>
    </citation>
    <scope>NUCLEOTIDE SEQUENCE [LARGE SCALE GENOMIC DNA]</scope>
    <source>
        <strain evidence="2 3">Y-1</strain>
    </source>
</reference>
<keyword evidence="1" id="KW-0732">Signal</keyword>
<dbReference type="Proteomes" id="UP001303211">
    <property type="component" value="Chromosome"/>
</dbReference>